<dbReference type="PROSITE" id="PS50004">
    <property type="entry name" value="C2"/>
    <property type="match status" value="1"/>
</dbReference>
<feature type="compositionally biased region" description="Basic and acidic residues" evidence="2">
    <location>
        <begin position="51"/>
        <end position="63"/>
    </location>
</feature>
<dbReference type="InterPro" id="IPR046985">
    <property type="entry name" value="IP5"/>
</dbReference>
<feature type="compositionally biased region" description="Low complexity" evidence="2">
    <location>
        <begin position="286"/>
        <end position="303"/>
    </location>
</feature>
<dbReference type="Proteomes" id="UP001489004">
    <property type="component" value="Unassembled WGS sequence"/>
</dbReference>
<dbReference type="Pfam" id="PF22669">
    <property type="entry name" value="Exo_endo_phos2"/>
    <property type="match status" value="1"/>
</dbReference>
<proteinExistence type="inferred from homology"/>
<dbReference type="Pfam" id="PF00168">
    <property type="entry name" value="C2"/>
    <property type="match status" value="1"/>
</dbReference>
<sequence length="1129" mass="121459">MHTSGHGEAALSSGSGEAEAATTSDHQELQPLPRSLSVAQMQMHNLTFDANQHEQGDDRTDHRHSPRGSRLSRSPKSPATQQRSSLGPSMFRNRSPHQAGAGRLGVRLLCAEGASGDPFATIKCEGQRCRSAVIFKSEAPIWNEFFVFNVGKPETAVLRIKLKNHHTIGANMLLGQLNIPLGPLRSQTTLPQPQWYDLEDDKGQGKAKARVQLQLHYTNGRLERPLQALLTTWNVGNAPPRVQDLTTMLAGAASCEHDFIAVGVQEASYSLRRTTTSIFKEGMSWGSSMPRSAPASPSKPSGSLQSMRSRISVDSFNSDTSCDSDHDSECESPRIKSSPGWGLAAHPAAWLRNVKAAVRNAAEKHSPAKVLAHAGMHKSSSAPDVTSLPARPDLRDPPTADAQTSPAARDARSTVRFAAEVEDLAAEPTAETPPSRVSTGACSSAVDGQMHADEQDEAAAYAAAFPTNSSAETCLSTDDFYSALAAASMTTPADSLDDLPAPVMRSARSNGALSNLSPQKRMHILTVDTSPSPPPRRHRASKAKVVATKWSEVGKVMKKAAGATQFQDEWQAMLQAAVGEHYWPVAHVHMGQIRLSLFARVDIFTAITDVQKGTEATGVGHVGTNKGGVAISLKVWDTSLAFVNSHLAAHQNKTDARNANYHEIVKELKLDRFNMDLLTAFHHVFWMGDLNYRLGYGEQAITLAKTPELRDFEEMVNIVAAGDYSALLPRDQLVGEMAGQRAFLGFQEAPITFPPSFKVDRVEGTVYMSKRSPAWCDRILWRSALPARHAHCLQYFSVPEVATSDHKPVGAVMRVPTFAGPDLSRQLAPGGGRLVASITNVTVEASHMVVKKGNLVGATGGFVACVFAAPELREAVRSAPCSPVVMDWELMPLMKFGPEIQTLEDLLFSRLMVRVVVAARGLNLAITLGRGVLPLTPVIQQMCLNPTDTNLHHFRVPLELHGAPAGVMEGDINIHGARKSILSVLGSKAYSNVQKPIAHLRRISGRLASATSRRSFGAGAGQTLAATQSGPPAMWAEAQGQQLEPALSGPPALWVEPAEEANLASSLSGPHPDVAEPADGQNQPSPQGLPATWAGPELRLMTTQSGPPAVWRASQSSEQEEFFDARATP</sequence>
<dbReference type="AlphaFoldDB" id="A0AAW1QEJ6"/>
<evidence type="ECO:0000256" key="1">
    <source>
        <dbReference type="ARBA" id="ARBA00010768"/>
    </source>
</evidence>
<gene>
    <name evidence="4" type="ORF">WJX72_003013</name>
</gene>
<feature type="region of interest" description="Disordered" evidence="2">
    <location>
        <begin position="282"/>
        <end position="342"/>
    </location>
</feature>
<dbReference type="PANTHER" id="PTHR11200:SF291">
    <property type="entry name" value="INOSITOL 5-PHOSPHATASE"/>
    <property type="match status" value="1"/>
</dbReference>
<feature type="compositionally biased region" description="Polar residues" evidence="2">
    <location>
        <begin position="71"/>
        <end position="87"/>
    </location>
</feature>
<feature type="domain" description="C2" evidence="3">
    <location>
        <begin position="80"/>
        <end position="196"/>
    </location>
</feature>
<dbReference type="InterPro" id="IPR035892">
    <property type="entry name" value="C2_domain_sf"/>
</dbReference>
<feature type="region of interest" description="Disordered" evidence="2">
    <location>
        <begin position="1019"/>
        <end position="1041"/>
    </location>
</feature>
<dbReference type="SMART" id="SM00128">
    <property type="entry name" value="IPPc"/>
    <property type="match status" value="1"/>
</dbReference>
<dbReference type="SMART" id="SM00239">
    <property type="entry name" value="C2"/>
    <property type="match status" value="1"/>
</dbReference>
<evidence type="ECO:0000313" key="4">
    <source>
        <dbReference type="EMBL" id="KAK9819837.1"/>
    </source>
</evidence>
<feature type="region of interest" description="Disordered" evidence="2">
    <location>
        <begin position="1060"/>
        <end position="1129"/>
    </location>
</feature>
<feature type="compositionally biased region" description="Polar residues" evidence="2">
    <location>
        <begin position="304"/>
        <end position="317"/>
    </location>
</feature>
<keyword evidence="5" id="KW-1185">Reference proteome</keyword>
<organism evidence="4 5">
    <name type="scientific">[Myrmecia] bisecta</name>
    <dbReference type="NCBI Taxonomy" id="41462"/>
    <lineage>
        <taxon>Eukaryota</taxon>
        <taxon>Viridiplantae</taxon>
        <taxon>Chlorophyta</taxon>
        <taxon>core chlorophytes</taxon>
        <taxon>Trebouxiophyceae</taxon>
        <taxon>Trebouxiales</taxon>
        <taxon>Trebouxiaceae</taxon>
        <taxon>Myrmecia</taxon>
    </lineage>
</organism>
<protein>
    <recommendedName>
        <fullName evidence="3">C2 domain-containing protein</fullName>
    </recommendedName>
</protein>
<feature type="compositionally biased region" description="Low complexity" evidence="2">
    <location>
        <begin position="1"/>
        <end position="21"/>
    </location>
</feature>
<dbReference type="GO" id="GO:0004439">
    <property type="term" value="F:phosphatidylinositol-4,5-bisphosphate 5-phosphatase activity"/>
    <property type="evidence" value="ECO:0007669"/>
    <property type="project" value="TreeGrafter"/>
</dbReference>
<dbReference type="GO" id="GO:0046856">
    <property type="term" value="P:phosphatidylinositol dephosphorylation"/>
    <property type="evidence" value="ECO:0007669"/>
    <property type="project" value="InterPro"/>
</dbReference>
<dbReference type="InterPro" id="IPR036691">
    <property type="entry name" value="Endo/exonu/phosph_ase_sf"/>
</dbReference>
<dbReference type="CDD" id="cd00030">
    <property type="entry name" value="C2"/>
    <property type="match status" value="1"/>
</dbReference>
<dbReference type="SUPFAM" id="SSF49562">
    <property type="entry name" value="C2 domain (Calcium/lipid-binding domain, CaLB)"/>
    <property type="match status" value="1"/>
</dbReference>
<feature type="compositionally biased region" description="Low complexity" evidence="2">
    <location>
        <begin position="1021"/>
        <end position="1030"/>
    </location>
</feature>
<evidence type="ECO:0000256" key="2">
    <source>
        <dbReference type="SAM" id="MobiDB-lite"/>
    </source>
</evidence>
<evidence type="ECO:0000313" key="5">
    <source>
        <dbReference type="Proteomes" id="UP001489004"/>
    </source>
</evidence>
<dbReference type="PANTHER" id="PTHR11200">
    <property type="entry name" value="INOSITOL 5-PHOSPHATASE"/>
    <property type="match status" value="1"/>
</dbReference>
<dbReference type="InterPro" id="IPR000008">
    <property type="entry name" value="C2_dom"/>
</dbReference>
<dbReference type="InterPro" id="IPR000300">
    <property type="entry name" value="IPPc"/>
</dbReference>
<dbReference type="Gene3D" id="2.60.40.150">
    <property type="entry name" value="C2 domain"/>
    <property type="match status" value="1"/>
</dbReference>
<name>A0AAW1QEJ6_9CHLO</name>
<accession>A0AAW1QEJ6</accession>
<dbReference type="SUPFAM" id="SSF56219">
    <property type="entry name" value="DNase I-like"/>
    <property type="match status" value="1"/>
</dbReference>
<evidence type="ECO:0000259" key="3">
    <source>
        <dbReference type="PROSITE" id="PS50004"/>
    </source>
</evidence>
<dbReference type="EMBL" id="JALJOR010000003">
    <property type="protein sequence ID" value="KAK9819837.1"/>
    <property type="molecule type" value="Genomic_DNA"/>
</dbReference>
<feature type="compositionally biased region" description="Basic and acidic residues" evidence="2">
    <location>
        <begin position="323"/>
        <end position="334"/>
    </location>
</feature>
<dbReference type="Gene3D" id="3.60.10.10">
    <property type="entry name" value="Endonuclease/exonuclease/phosphatase"/>
    <property type="match status" value="1"/>
</dbReference>
<comment type="similarity">
    <text evidence="1">Belongs to the inositol polyphosphate 5-phosphatase family.</text>
</comment>
<comment type="caution">
    <text evidence="4">The sequence shown here is derived from an EMBL/GenBank/DDBJ whole genome shotgun (WGS) entry which is preliminary data.</text>
</comment>
<feature type="region of interest" description="Disordered" evidence="2">
    <location>
        <begin position="1"/>
        <end position="29"/>
    </location>
</feature>
<reference evidence="4 5" key="1">
    <citation type="journal article" date="2024" name="Nat. Commun.">
        <title>Phylogenomics reveals the evolutionary origins of lichenization in chlorophyte algae.</title>
        <authorList>
            <person name="Puginier C."/>
            <person name="Libourel C."/>
            <person name="Otte J."/>
            <person name="Skaloud P."/>
            <person name="Haon M."/>
            <person name="Grisel S."/>
            <person name="Petersen M."/>
            <person name="Berrin J.G."/>
            <person name="Delaux P.M."/>
            <person name="Dal Grande F."/>
            <person name="Keller J."/>
        </authorList>
    </citation>
    <scope>NUCLEOTIDE SEQUENCE [LARGE SCALE GENOMIC DNA]</scope>
    <source>
        <strain evidence="4 5">SAG 2043</strain>
    </source>
</reference>
<feature type="region of interest" description="Disordered" evidence="2">
    <location>
        <begin position="50"/>
        <end position="98"/>
    </location>
</feature>
<feature type="region of interest" description="Disordered" evidence="2">
    <location>
        <begin position="373"/>
        <end position="412"/>
    </location>
</feature>